<evidence type="ECO:0000256" key="2">
    <source>
        <dbReference type="SAM" id="Phobius"/>
    </source>
</evidence>
<reference evidence="3 4" key="1">
    <citation type="submission" date="2021-04" db="EMBL/GenBank/DDBJ databases">
        <title>Genome analysis of Polyangium sp.</title>
        <authorList>
            <person name="Li Y."/>
            <person name="Wang J."/>
        </authorList>
    </citation>
    <scope>NUCLEOTIDE SEQUENCE [LARGE SCALE GENOMIC DNA]</scope>
    <source>
        <strain evidence="3 4">SDU14</strain>
    </source>
</reference>
<gene>
    <name evidence="3" type="ORF">KEG57_10940</name>
</gene>
<proteinExistence type="predicted"/>
<evidence type="ECO:0000256" key="1">
    <source>
        <dbReference type="SAM" id="MobiDB-lite"/>
    </source>
</evidence>
<dbReference type="Proteomes" id="UP001151081">
    <property type="component" value="Unassembled WGS sequence"/>
</dbReference>
<keyword evidence="2" id="KW-0472">Membrane</keyword>
<keyword evidence="4" id="KW-1185">Reference proteome</keyword>
<feature type="compositionally biased region" description="Basic and acidic residues" evidence="1">
    <location>
        <begin position="74"/>
        <end position="98"/>
    </location>
</feature>
<feature type="region of interest" description="Disordered" evidence="1">
    <location>
        <begin position="1"/>
        <end position="24"/>
    </location>
</feature>
<organism evidence="3 4">
    <name type="scientific">Polyangium jinanense</name>
    <dbReference type="NCBI Taxonomy" id="2829994"/>
    <lineage>
        <taxon>Bacteria</taxon>
        <taxon>Pseudomonadati</taxon>
        <taxon>Myxococcota</taxon>
        <taxon>Polyangia</taxon>
        <taxon>Polyangiales</taxon>
        <taxon>Polyangiaceae</taxon>
        <taxon>Polyangium</taxon>
    </lineage>
</organism>
<keyword evidence="2" id="KW-1133">Transmembrane helix</keyword>
<feature type="transmembrane region" description="Helical" evidence="2">
    <location>
        <begin position="51"/>
        <end position="72"/>
    </location>
</feature>
<keyword evidence="2" id="KW-0812">Transmembrane</keyword>
<evidence type="ECO:0000313" key="4">
    <source>
        <dbReference type="Proteomes" id="UP001151081"/>
    </source>
</evidence>
<feature type="compositionally biased region" description="Basic and acidic residues" evidence="1">
    <location>
        <begin position="1"/>
        <end position="16"/>
    </location>
</feature>
<protein>
    <submittedName>
        <fullName evidence="3">Uncharacterized protein</fullName>
    </submittedName>
</protein>
<dbReference type="AlphaFoldDB" id="A0A9X3X454"/>
<accession>A0A9X3X454</accession>
<feature type="region of interest" description="Disordered" evidence="1">
    <location>
        <begin position="72"/>
        <end position="98"/>
    </location>
</feature>
<evidence type="ECO:0000313" key="3">
    <source>
        <dbReference type="EMBL" id="MDC3981016.1"/>
    </source>
</evidence>
<dbReference type="EMBL" id="JAGTJJ010000003">
    <property type="protein sequence ID" value="MDC3981016.1"/>
    <property type="molecule type" value="Genomic_DNA"/>
</dbReference>
<dbReference type="RefSeq" id="WP_272419676.1">
    <property type="nucleotide sequence ID" value="NZ_JAGTJJ010000003.1"/>
</dbReference>
<comment type="caution">
    <text evidence="3">The sequence shown here is derived from an EMBL/GenBank/DDBJ whole genome shotgun (WGS) entry which is preliminary data.</text>
</comment>
<name>A0A9X3X454_9BACT</name>
<sequence length="98" mass="9953">MRDERDDGNEARRDPEGAVEIGPGPITADEILAVRRGPGANCSSVGSALDLLFLSAAAAGVVMAGIAAAFGSGAEERKEKGRGERDGKRDEGGDAGAR</sequence>